<comment type="caution">
    <text evidence="2">The sequence shown here is derived from an EMBL/GenBank/DDBJ whole genome shotgun (WGS) entry which is preliminary data.</text>
</comment>
<dbReference type="AlphaFoldDB" id="A0A1Q5U105"/>
<dbReference type="OrthoDB" id="408373at2759"/>
<dbReference type="InterPro" id="IPR000073">
    <property type="entry name" value="AB_hydrolase_1"/>
</dbReference>
<organism evidence="2 3">
    <name type="scientific">Penicillium subrubescens</name>
    <dbReference type="NCBI Taxonomy" id="1316194"/>
    <lineage>
        <taxon>Eukaryota</taxon>
        <taxon>Fungi</taxon>
        <taxon>Dikarya</taxon>
        <taxon>Ascomycota</taxon>
        <taxon>Pezizomycotina</taxon>
        <taxon>Eurotiomycetes</taxon>
        <taxon>Eurotiomycetidae</taxon>
        <taxon>Eurotiales</taxon>
        <taxon>Aspergillaceae</taxon>
        <taxon>Penicillium</taxon>
    </lineage>
</organism>
<dbReference type="InterPro" id="IPR029058">
    <property type="entry name" value="AB_hydrolase_fold"/>
</dbReference>
<sequence length="267" mass="29179">MLAMDKPAVVIVPGAWHRPQHYQYVINGLKNLGYEAEGVELPSIDSHPPHATWEKDAEEVRRVILKYLDAGKDVITLAHSFGGIAMSEAVKGLGKESREAKGLKGSVSRLVYMCAMALPKGQSYAGQMIPTTPEEEELDKQRKEMQEKYGGIHFKPDGSMVLDKDVCGMALYNGCDPEDAENAVSLLGSFPAAPLSVPVTYTAYLEIPSTYIVCRNDQALAACIQERMVAQGNGALHVERCDEGHSPFLSNPNYVVRCVRRAAGENV</sequence>
<keyword evidence="3" id="KW-1185">Reference proteome</keyword>
<dbReference type="GO" id="GO:0017000">
    <property type="term" value="P:antibiotic biosynthetic process"/>
    <property type="evidence" value="ECO:0007669"/>
    <property type="project" value="UniProtKB-ARBA"/>
</dbReference>
<reference evidence="2 3" key="1">
    <citation type="submission" date="2016-10" db="EMBL/GenBank/DDBJ databases">
        <title>Genome sequence of the ascomycete fungus Penicillium subrubescens.</title>
        <authorList>
            <person name="De Vries R.P."/>
            <person name="Peng M."/>
            <person name="Dilokpimol A."/>
            <person name="Hilden K."/>
            <person name="Makela M.R."/>
            <person name="Grigoriev I."/>
            <person name="Riley R."/>
            <person name="Granchi Z."/>
        </authorList>
    </citation>
    <scope>NUCLEOTIDE SEQUENCE [LARGE SCALE GENOMIC DNA]</scope>
    <source>
        <strain evidence="2 3">CBS 132785</strain>
    </source>
</reference>
<dbReference type="PANTHER" id="PTHR37017">
    <property type="entry name" value="AB HYDROLASE-1 DOMAIN-CONTAINING PROTEIN-RELATED"/>
    <property type="match status" value="1"/>
</dbReference>
<dbReference type="Proteomes" id="UP000186955">
    <property type="component" value="Unassembled WGS sequence"/>
</dbReference>
<dbReference type="InterPro" id="IPR052897">
    <property type="entry name" value="Sec-Metab_Biosynth_Hydrolase"/>
</dbReference>
<evidence type="ECO:0000313" key="2">
    <source>
        <dbReference type="EMBL" id="OKP06158.1"/>
    </source>
</evidence>
<dbReference type="EMBL" id="MNBE01000599">
    <property type="protein sequence ID" value="OKP06158.1"/>
    <property type="molecule type" value="Genomic_DNA"/>
</dbReference>
<accession>A0A1Q5U105</accession>
<proteinExistence type="predicted"/>
<dbReference type="STRING" id="1316194.A0A1Q5U105"/>
<dbReference type="GO" id="GO:0072330">
    <property type="term" value="P:monocarboxylic acid biosynthetic process"/>
    <property type="evidence" value="ECO:0007669"/>
    <property type="project" value="UniProtKB-ARBA"/>
</dbReference>
<evidence type="ECO:0000313" key="3">
    <source>
        <dbReference type="Proteomes" id="UP000186955"/>
    </source>
</evidence>
<protein>
    <recommendedName>
        <fullName evidence="1">AB hydrolase-1 domain-containing protein</fullName>
    </recommendedName>
</protein>
<gene>
    <name evidence="2" type="ORF">PENSUB_6508</name>
</gene>
<dbReference type="Pfam" id="PF12697">
    <property type="entry name" value="Abhydrolase_6"/>
    <property type="match status" value="1"/>
</dbReference>
<dbReference type="SUPFAM" id="SSF53474">
    <property type="entry name" value="alpha/beta-Hydrolases"/>
    <property type="match status" value="1"/>
</dbReference>
<dbReference type="Gene3D" id="3.40.50.1820">
    <property type="entry name" value="alpha/beta hydrolase"/>
    <property type="match status" value="1"/>
</dbReference>
<dbReference type="PANTHER" id="PTHR37017:SF11">
    <property type="entry name" value="ESTERASE_LIPASE_THIOESTERASE DOMAIN-CONTAINING PROTEIN"/>
    <property type="match status" value="1"/>
</dbReference>
<evidence type="ECO:0000259" key="1">
    <source>
        <dbReference type="Pfam" id="PF12697"/>
    </source>
</evidence>
<name>A0A1Q5U105_9EURO</name>
<feature type="domain" description="AB hydrolase-1" evidence="1">
    <location>
        <begin position="9"/>
        <end position="256"/>
    </location>
</feature>